<evidence type="ECO:0000256" key="11">
    <source>
        <dbReference type="ARBA" id="ARBA00022884"/>
    </source>
</evidence>
<dbReference type="PANTHER" id="PTHR10947">
    <property type="entry name" value="PHENYLALANYL-TRNA SYNTHETASE BETA CHAIN AND LEUCINE-RICH REPEAT-CONTAINING PROTEIN 47"/>
    <property type="match status" value="1"/>
</dbReference>
<evidence type="ECO:0000259" key="18">
    <source>
        <dbReference type="PROSITE" id="PS51447"/>
    </source>
</evidence>
<dbReference type="SMART" id="SM00874">
    <property type="entry name" value="B5"/>
    <property type="match status" value="1"/>
</dbReference>
<comment type="similarity">
    <text evidence="2 15">Belongs to the phenylalanyl-tRNA synthetase beta subunit family. Type 1 subfamily.</text>
</comment>
<dbReference type="InterPro" id="IPR033714">
    <property type="entry name" value="tRNA_bind_bactPheRS"/>
</dbReference>
<dbReference type="GO" id="GO:0006432">
    <property type="term" value="P:phenylalanyl-tRNA aminoacylation"/>
    <property type="evidence" value="ECO:0007669"/>
    <property type="project" value="UniProtKB-UniRule"/>
</dbReference>
<dbReference type="InterPro" id="IPR005146">
    <property type="entry name" value="B3/B4_tRNA-bd"/>
</dbReference>
<dbReference type="RefSeq" id="WP_203914422.1">
    <property type="nucleotide sequence ID" value="NZ_BONY01000103.1"/>
</dbReference>
<comment type="catalytic activity">
    <reaction evidence="14 15">
        <text>tRNA(Phe) + L-phenylalanine + ATP = L-phenylalanyl-tRNA(Phe) + AMP + diphosphate + H(+)</text>
        <dbReference type="Rhea" id="RHEA:19413"/>
        <dbReference type="Rhea" id="RHEA-COMP:9668"/>
        <dbReference type="Rhea" id="RHEA-COMP:9699"/>
        <dbReference type="ChEBI" id="CHEBI:15378"/>
        <dbReference type="ChEBI" id="CHEBI:30616"/>
        <dbReference type="ChEBI" id="CHEBI:33019"/>
        <dbReference type="ChEBI" id="CHEBI:58095"/>
        <dbReference type="ChEBI" id="CHEBI:78442"/>
        <dbReference type="ChEBI" id="CHEBI:78531"/>
        <dbReference type="ChEBI" id="CHEBI:456215"/>
        <dbReference type="EC" id="6.1.1.20"/>
    </reaction>
</comment>
<name>A0A8J3VM09_9ACTN</name>
<evidence type="ECO:0000256" key="2">
    <source>
        <dbReference type="ARBA" id="ARBA00008653"/>
    </source>
</evidence>
<organism evidence="20 21">
    <name type="scientific">Rhizocola hellebori</name>
    <dbReference type="NCBI Taxonomy" id="1392758"/>
    <lineage>
        <taxon>Bacteria</taxon>
        <taxon>Bacillati</taxon>
        <taxon>Actinomycetota</taxon>
        <taxon>Actinomycetes</taxon>
        <taxon>Micromonosporales</taxon>
        <taxon>Micromonosporaceae</taxon>
        <taxon>Rhizocola</taxon>
    </lineage>
</organism>
<evidence type="ECO:0000256" key="13">
    <source>
        <dbReference type="ARBA" id="ARBA00023146"/>
    </source>
</evidence>
<dbReference type="InterPro" id="IPR036690">
    <property type="entry name" value="Fdx_antiC-bd_sf"/>
</dbReference>
<evidence type="ECO:0000256" key="3">
    <source>
        <dbReference type="ARBA" id="ARBA00011209"/>
    </source>
</evidence>
<dbReference type="FunFam" id="3.30.930.10:FF:000130">
    <property type="entry name" value="Phenylalanine--tRNA ligase beta subunit"/>
    <property type="match status" value="1"/>
</dbReference>
<keyword evidence="8 15" id="KW-0547">Nucleotide-binding</keyword>
<dbReference type="Gene3D" id="3.30.56.10">
    <property type="match status" value="2"/>
</dbReference>
<evidence type="ECO:0000256" key="10">
    <source>
        <dbReference type="ARBA" id="ARBA00022842"/>
    </source>
</evidence>
<dbReference type="SUPFAM" id="SSF50249">
    <property type="entry name" value="Nucleic acid-binding proteins"/>
    <property type="match status" value="1"/>
</dbReference>
<dbReference type="GO" id="GO:0000049">
    <property type="term" value="F:tRNA binding"/>
    <property type="evidence" value="ECO:0007669"/>
    <property type="project" value="UniProtKB-UniRule"/>
</dbReference>
<dbReference type="InterPro" id="IPR045864">
    <property type="entry name" value="aa-tRNA-synth_II/BPL/LPL"/>
</dbReference>
<evidence type="ECO:0000256" key="12">
    <source>
        <dbReference type="ARBA" id="ARBA00022917"/>
    </source>
</evidence>
<feature type="domain" description="FDX-ACB" evidence="18">
    <location>
        <begin position="727"/>
        <end position="820"/>
    </location>
</feature>
<dbReference type="Gene3D" id="3.30.70.380">
    <property type="entry name" value="Ferrodoxin-fold anticodon-binding domain"/>
    <property type="match status" value="1"/>
</dbReference>
<dbReference type="PROSITE" id="PS51483">
    <property type="entry name" value="B5"/>
    <property type="match status" value="1"/>
</dbReference>
<comment type="caution">
    <text evidence="20">The sequence shown here is derived from an EMBL/GenBank/DDBJ whole genome shotgun (WGS) entry which is preliminary data.</text>
</comment>
<dbReference type="Pfam" id="PF03483">
    <property type="entry name" value="B3_4"/>
    <property type="match status" value="1"/>
</dbReference>
<evidence type="ECO:0000259" key="17">
    <source>
        <dbReference type="PROSITE" id="PS50886"/>
    </source>
</evidence>
<dbReference type="InterPro" id="IPR009061">
    <property type="entry name" value="DNA-bd_dom_put_sf"/>
</dbReference>
<keyword evidence="10 15" id="KW-0460">Magnesium</keyword>
<dbReference type="InterPro" id="IPR012340">
    <property type="entry name" value="NA-bd_OB-fold"/>
</dbReference>
<dbReference type="CDD" id="cd02796">
    <property type="entry name" value="tRNA_bind_bactPheRS"/>
    <property type="match status" value="1"/>
</dbReference>
<feature type="binding site" evidence="15">
    <location>
        <position position="465"/>
    </location>
    <ligand>
        <name>Mg(2+)</name>
        <dbReference type="ChEBI" id="CHEBI:18420"/>
        <note>shared with alpha subunit</note>
    </ligand>
</feature>
<dbReference type="InterPro" id="IPR005121">
    <property type="entry name" value="Fdx_antiC-bd"/>
</dbReference>
<dbReference type="FunFam" id="3.30.70.380:FF:000001">
    <property type="entry name" value="Phenylalanine--tRNA ligase beta subunit"/>
    <property type="match status" value="1"/>
</dbReference>
<dbReference type="InterPro" id="IPR020825">
    <property type="entry name" value="Phe-tRNA_synthase-like_B3/B4"/>
</dbReference>
<dbReference type="EMBL" id="BONY01000103">
    <property type="protein sequence ID" value="GIH10706.1"/>
    <property type="molecule type" value="Genomic_DNA"/>
</dbReference>
<feature type="binding site" evidence="15">
    <location>
        <position position="468"/>
    </location>
    <ligand>
        <name>Mg(2+)</name>
        <dbReference type="ChEBI" id="CHEBI:18420"/>
        <note>shared with alpha subunit</note>
    </ligand>
</feature>
<evidence type="ECO:0000259" key="19">
    <source>
        <dbReference type="PROSITE" id="PS51483"/>
    </source>
</evidence>
<dbReference type="Proteomes" id="UP000612899">
    <property type="component" value="Unassembled WGS sequence"/>
</dbReference>
<evidence type="ECO:0000256" key="4">
    <source>
        <dbReference type="ARBA" id="ARBA00022490"/>
    </source>
</evidence>
<dbReference type="InterPro" id="IPR004532">
    <property type="entry name" value="Phe-tRNA-ligase_IIc_bsu_bact"/>
</dbReference>
<dbReference type="Pfam" id="PF03147">
    <property type="entry name" value="FDX-ACB"/>
    <property type="match status" value="1"/>
</dbReference>
<dbReference type="InterPro" id="IPR041616">
    <property type="entry name" value="PheRS_beta_core"/>
</dbReference>
<dbReference type="Pfam" id="PF17759">
    <property type="entry name" value="tRNA_synthFbeta"/>
    <property type="match status" value="1"/>
</dbReference>
<keyword evidence="12 15" id="KW-0648">Protein biosynthesis</keyword>
<feature type="domain" description="B5" evidence="19">
    <location>
        <begin position="406"/>
        <end position="481"/>
    </location>
</feature>
<keyword evidence="6 15" id="KW-0436">Ligase</keyword>
<dbReference type="PANTHER" id="PTHR10947:SF0">
    <property type="entry name" value="PHENYLALANINE--TRNA LIGASE BETA SUBUNIT"/>
    <property type="match status" value="1"/>
</dbReference>
<dbReference type="Gene3D" id="3.50.40.10">
    <property type="entry name" value="Phenylalanyl-trna Synthetase, Chain B, domain 3"/>
    <property type="match status" value="1"/>
</dbReference>
<dbReference type="SMART" id="SM00896">
    <property type="entry name" value="FDX-ACB"/>
    <property type="match status" value="1"/>
</dbReference>
<comment type="subunit">
    <text evidence="3 15">Tetramer of two alpha and two beta subunits.</text>
</comment>
<dbReference type="Gene3D" id="2.40.50.140">
    <property type="entry name" value="Nucleic acid-binding proteins"/>
    <property type="match status" value="1"/>
</dbReference>
<keyword evidence="13 15" id="KW-0030">Aminoacyl-tRNA synthetase</keyword>
<dbReference type="GO" id="GO:0009328">
    <property type="term" value="C:phenylalanine-tRNA ligase complex"/>
    <property type="evidence" value="ECO:0007669"/>
    <property type="project" value="TreeGrafter"/>
</dbReference>
<feature type="binding site" evidence="15">
    <location>
        <position position="469"/>
    </location>
    <ligand>
        <name>Mg(2+)</name>
        <dbReference type="ChEBI" id="CHEBI:18420"/>
        <note>shared with alpha subunit</note>
    </ligand>
</feature>
<protein>
    <recommendedName>
        <fullName evidence="15">Phenylalanine--tRNA ligase beta subunit</fullName>
        <ecNumber evidence="15">6.1.1.20</ecNumber>
    </recommendedName>
    <alternativeName>
        <fullName evidence="15">Phenylalanyl-tRNA synthetase beta subunit</fullName>
        <shortName evidence="15">PheRS</shortName>
    </alternativeName>
</protein>
<evidence type="ECO:0000256" key="8">
    <source>
        <dbReference type="ARBA" id="ARBA00022741"/>
    </source>
</evidence>
<keyword evidence="5 16" id="KW-0820">tRNA-binding</keyword>
<dbReference type="HAMAP" id="MF_00283">
    <property type="entry name" value="Phe_tRNA_synth_beta1"/>
    <property type="match status" value="1"/>
</dbReference>
<dbReference type="GO" id="GO:0004826">
    <property type="term" value="F:phenylalanine-tRNA ligase activity"/>
    <property type="evidence" value="ECO:0007669"/>
    <property type="project" value="UniProtKB-UniRule"/>
</dbReference>
<keyword evidence="21" id="KW-1185">Reference proteome</keyword>
<comment type="subcellular location">
    <subcellularLocation>
        <location evidence="1 15">Cytoplasm</location>
    </subcellularLocation>
</comment>
<dbReference type="Gene3D" id="3.30.930.10">
    <property type="entry name" value="Bira Bifunctional Protein, Domain 2"/>
    <property type="match status" value="1"/>
</dbReference>
<dbReference type="PROSITE" id="PS51447">
    <property type="entry name" value="FDX_ACB"/>
    <property type="match status" value="1"/>
</dbReference>
<dbReference type="InterPro" id="IPR005147">
    <property type="entry name" value="tRNA_synthase_B5-dom"/>
</dbReference>
<keyword evidence="7 15" id="KW-0479">Metal-binding</keyword>
<evidence type="ECO:0000256" key="6">
    <source>
        <dbReference type="ARBA" id="ARBA00022598"/>
    </source>
</evidence>
<dbReference type="FunFam" id="2.40.50.140:FF:000045">
    <property type="entry name" value="Phenylalanine--tRNA ligase beta subunit"/>
    <property type="match status" value="1"/>
</dbReference>
<dbReference type="Pfam" id="PF03484">
    <property type="entry name" value="B5"/>
    <property type="match status" value="1"/>
</dbReference>
<keyword evidence="11 16" id="KW-0694">RNA-binding</keyword>
<feature type="domain" description="TRNA-binding" evidence="17">
    <location>
        <begin position="42"/>
        <end position="154"/>
    </location>
</feature>
<keyword evidence="4 15" id="KW-0963">Cytoplasm</keyword>
<dbReference type="CDD" id="cd00769">
    <property type="entry name" value="PheRS_beta_core"/>
    <property type="match status" value="1"/>
</dbReference>
<dbReference type="NCBIfam" id="TIGR00472">
    <property type="entry name" value="pheT_bact"/>
    <property type="match status" value="1"/>
</dbReference>
<evidence type="ECO:0000256" key="14">
    <source>
        <dbReference type="ARBA" id="ARBA00049255"/>
    </source>
</evidence>
<comment type="cofactor">
    <cofactor evidence="15">
        <name>Mg(2+)</name>
        <dbReference type="ChEBI" id="CHEBI:18420"/>
    </cofactor>
    <text evidence="15">Binds 2 magnesium ions per tetramer.</text>
</comment>
<dbReference type="FunFam" id="3.30.56.10:FF:000002">
    <property type="entry name" value="Phenylalanine--tRNA ligase beta subunit"/>
    <property type="match status" value="1"/>
</dbReference>
<dbReference type="SUPFAM" id="SSF56037">
    <property type="entry name" value="PheT/TilS domain"/>
    <property type="match status" value="1"/>
</dbReference>
<dbReference type="SUPFAM" id="SSF55681">
    <property type="entry name" value="Class II aaRS and biotin synthetases"/>
    <property type="match status" value="1"/>
</dbReference>
<feature type="binding site" evidence="15">
    <location>
        <position position="459"/>
    </location>
    <ligand>
        <name>Mg(2+)</name>
        <dbReference type="ChEBI" id="CHEBI:18420"/>
        <note>shared with alpha subunit</note>
    </ligand>
</feature>
<keyword evidence="9 15" id="KW-0067">ATP-binding</keyword>
<dbReference type="GO" id="GO:0000287">
    <property type="term" value="F:magnesium ion binding"/>
    <property type="evidence" value="ECO:0007669"/>
    <property type="project" value="UniProtKB-UniRule"/>
</dbReference>
<dbReference type="InterPro" id="IPR045060">
    <property type="entry name" value="Phe-tRNA-ligase_IIc_bsu"/>
</dbReference>
<evidence type="ECO:0000313" key="21">
    <source>
        <dbReference type="Proteomes" id="UP000612899"/>
    </source>
</evidence>
<evidence type="ECO:0000256" key="1">
    <source>
        <dbReference type="ARBA" id="ARBA00004496"/>
    </source>
</evidence>
<sequence length="832" mass="88977">MRVGLSWLREHVQLPAKVSAAEIDLALTNLGIEVEHIVDQRELVTGDLVVGRVLTIEELTEFKKPIRFVTLDIGQSKPQEVICGATNFAEGDLVVVILPGGVLPGGFEVGSRKTYGRVSNGMICSARELGISDDHAGIIVLDPAVDAKLGDDARHVLGMDDIGLAVEITPDRGYQMSVRGLARELAHAYHVPFTDPGLGKHTEATKKPAWPLTIDDPAGCDRYAARLVRGVDPKAPTPDFMKRRLTTAGIRTLGLPIDITNYVMLELGQPMHAFDADRINGALVVRRAKAGEKLVTLDGSTRVLSEEDMVICDDTGPISLAAVMGGQTSEVVDGTTNVLFEAAHWDPTMVGRTARRHKLFSEAAKRWERGVDRNLCLVGIERAVSLLVEYGGGKAGKEVLDLNYPSEPVTITMAADKPSKLIGVDYSVDRISDLLTEIGCDVAAYDDRVEVVPPSWRPDLREPADLVEEVVRLDGFENVPSVLPIAPPGNGLTAAQRRKRGVGRALAEQGYVEVLSYPFVSRSVMQTLGVPEHAVRLANPISEEEPFMRTSLLPGLLGALKRNLGRGQRDVALFEQGLVFLPAPQAALPPTMGVAARPEESLWQQANAAVPRQPWQVAAVLAGEFERSGWWGAGRVAGWADAVQAARDVLAASAVPERDIVVEQLVSKPFHPGRCAGITIGGVSVGMAGELHPEICAALEVPRGTCAMELQLDAVPLPGVTPPPVISNYPPALIDVALVLPQEIPNAAVEAALLEGAGPLLESLRLFDVYQGKGIEEGKRSLAYNLTFRAPDRTLKVEEAVAARDSAVAVAASRFGAVLRGTSAPAGSSKSA</sequence>
<dbReference type="SMART" id="SM00873">
    <property type="entry name" value="B3_4"/>
    <property type="match status" value="1"/>
</dbReference>
<evidence type="ECO:0000256" key="5">
    <source>
        <dbReference type="ARBA" id="ARBA00022555"/>
    </source>
</evidence>
<gene>
    <name evidence="20" type="primary">pheT_2</name>
    <name evidence="15" type="synonym">pheT</name>
    <name evidence="20" type="ORF">Rhe02_87730</name>
</gene>
<dbReference type="SUPFAM" id="SSF46955">
    <property type="entry name" value="Putative DNA-binding domain"/>
    <property type="match status" value="1"/>
</dbReference>
<evidence type="ECO:0000256" key="9">
    <source>
        <dbReference type="ARBA" id="ARBA00022840"/>
    </source>
</evidence>
<accession>A0A8J3VM09</accession>
<reference evidence="20" key="1">
    <citation type="submission" date="2021-01" db="EMBL/GenBank/DDBJ databases">
        <title>Whole genome shotgun sequence of Rhizocola hellebori NBRC 109834.</title>
        <authorList>
            <person name="Komaki H."/>
            <person name="Tamura T."/>
        </authorList>
    </citation>
    <scope>NUCLEOTIDE SEQUENCE</scope>
    <source>
        <strain evidence="20">NBRC 109834</strain>
    </source>
</reference>
<dbReference type="EC" id="6.1.1.20" evidence="15"/>
<evidence type="ECO:0000313" key="20">
    <source>
        <dbReference type="EMBL" id="GIH10706.1"/>
    </source>
</evidence>
<evidence type="ECO:0000256" key="7">
    <source>
        <dbReference type="ARBA" id="ARBA00022723"/>
    </source>
</evidence>
<dbReference type="GO" id="GO:0005524">
    <property type="term" value="F:ATP binding"/>
    <property type="evidence" value="ECO:0007669"/>
    <property type="project" value="UniProtKB-UniRule"/>
</dbReference>
<proteinExistence type="inferred from homology"/>
<dbReference type="Pfam" id="PF01588">
    <property type="entry name" value="tRNA_bind"/>
    <property type="match status" value="1"/>
</dbReference>
<evidence type="ECO:0000256" key="16">
    <source>
        <dbReference type="PROSITE-ProRule" id="PRU00209"/>
    </source>
</evidence>
<dbReference type="PROSITE" id="PS50886">
    <property type="entry name" value="TRBD"/>
    <property type="match status" value="1"/>
</dbReference>
<dbReference type="InterPro" id="IPR002547">
    <property type="entry name" value="tRNA-bd_dom"/>
</dbReference>
<dbReference type="FunFam" id="3.50.40.10:FF:000001">
    <property type="entry name" value="Phenylalanine--tRNA ligase beta subunit"/>
    <property type="match status" value="1"/>
</dbReference>
<dbReference type="AlphaFoldDB" id="A0A8J3VM09"/>
<dbReference type="SUPFAM" id="SSF54991">
    <property type="entry name" value="Anticodon-binding domain of PheRS"/>
    <property type="match status" value="1"/>
</dbReference>
<evidence type="ECO:0000256" key="15">
    <source>
        <dbReference type="HAMAP-Rule" id="MF_00283"/>
    </source>
</evidence>